<evidence type="ECO:0000259" key="1">
    <source>
        <dbReference type="Pfam" id="PF14065"/>
    </source>
</evidence>
<feature type="domain" description="Pvc16 N-terminal" evidence="1">
    <location>
        <begin position="17"/>
        <end position="194"/>
    </location>
</feature>
<organism evidence="2 3">
    <name type="scientific">Aquiflexum balticum DSM 16537</name>
    <dbReference type="NCBI Taxonomy" id="758820"/>
    <lineage>
        <taxon>Bacteria</taxon>
        <taxon>Pseudomonadati</taxon>
        <taxon>Bacteroidota</taxon>
        <taxon>Cytophagia</taxon>
        <taxon>Cytophagales</taxon>
        <taxon>Cyclobacteriaceae</taxon>
        <taxon>Aquiflexum</taxon>
    </lineage>
</organism>
<gene>
    <name evidence="2" type="ORF">SAMN00777080_0502</name>
</gene>
<dbReference type="Pfam" id="PF14065">
    <property type="entry name" value="Pvc16_N"/>
    <property type="match status" value="1"/>
</dbReference>
<dbReference type="InterPro" id="IPR025351">
    <property type="entry name" value="Pvc16_N"/>
</dbReference>
<protein>
    <recommendedName>
        <fullName evidence="1">Pvc16 N-terminal domain-containing protein</fullName>
    </recommendedName>
</protein>
<sequence length="206" mass="23131">MIFQTQKARNMIDQILNTVISLMNDDFGSIEPEVVLGNLALVDTYNDDLNNSITDKVVLSVVNIQQESILRNTPANRQVYNNLGQPNGVARHPGIFLNIYILIGANKSEYAIGLQRISQVLTFFQRSPIFTVAQIPSLPDFSLDKIIFDLHSTSFEELNQLWGIMGGKYIPSVIYKMRLAYIDSIDTNAEISLVRSIDASFTNKSK</sequence>
<proteinExistence type="predicted"/>
<dbReference type="STRING" id="758820.SAMN00777080_0502"/>
<dbReference type="AlphaFoldDB" id="A0A1W2H0E0"/>
<evidence type="ECO:0000313" key="3">
    <source>
        <dbReference type="Proteomes" id="UP000192333"/>
    </source>
</evidence>
<accession>A0A1W2H0E0</accession>
<keyword evidence="3" id="KW-1185">Reference proteome</keyword>
<dbReference type="EMBL" id="LT838813">
    <property type="protein sequence ID" value="SMD41966.1"/>
    <property type="molecule type" value="Genomic_DNA"/>
</dbReference>
<evidence type="ECO:0000313" key="2">
    <source>
        <dbReference type="EMBL" id="SMD41966.1"/>
    </source>
</evidence>
<dbReference type="Proteomes" id="UP000192333">
    <property type="component" value="Chromosome I"/>
</dbReference>
<reference evidence="3" key="1">
    <citation type="submission" date="2017-04" db="EMBL/GenBank/DDBJ databases">
        <authorList>
            <person name="Varghese N."/>
            <person name="Submissions S."/>
        </authorList>
    </citation>
    <scope>NUCLEOTIDE SEQUENCE [LARGE SCALE GENOMIC DNA]</scope>
    <source>
        <strain evidence="3">DSM 16537</strain>
    </source>
</reference>
<name>A0A1W2H0E0_9BACT</name>